<organism evidence="1 2">
    <name type="scientific">Coptis chinensis</name>
    <dbReference type="NCBI Taxonomy" id="261450"/>
    <lineage>
        <taxon>Eukaryota</taxon>
        <taxon>Viridiplantae</taxon>
        <taxon>Streptophyta</taxon>
        <taxon>Embryophyta</taxon>
        <taxon>Tracheophyta</taxon>
        <taxon>Spermatophyta</taxon>
        <taxon>Magnoliopsida</taxon>
        <taxon>Ranunculales</taxon>
        <taxon>Ranunculaceae</taxon>
        <taxon>Coptidoideae</taxon>
        <taxon>Coptis</taxon>
    </lineage>
</organism>
<dbReference type="InterPro" id="IPR025322">
    <property type="entry name" value="PADRE_dom"/>
</dbReference>
<keyword evidence="2" id="KW-1185">Reference proteome</keyword>
<comment type="caution">
    <text evidence="1">The sequence shown here is derived from an EMBL/GenBank/DDBJ whole genome shotgun (WGS) entry which is preliminary data.</text>
</comment>
<name>A0A835HR14_9MAGN</name>
<protein>
    <submittedName>
        <fullName evidence="1">Uncharacterized protein</fullName>
    </submittedName>
</protein>
<dbReference type="PANTHER" id="PTHR33052">
    <property type="entry name" value="DUF4228 DOMAIN PROTEIN-RELATED"/>
    <property type="match status" value="1"/>
</dbReference>
<evidence type="ECO:0000313" key="2">
    <source>
        <dbReference type="Proteomes" id="UP000631114"/>
    </source>
</evidence>
<proteinExistence type="predicted"/>
<dbReference type="OrthoDB" id="693945at2759"/>
<dbReference type="Pfam" id="PF14009">
    <property type="entry name" value="PADRE"/>
    <property type="match status" value="1"/>
</dbReference>
<dbReference type="AlphaFoldDB" id="A0A835HR14"/>
<sequence length="187" mass="20848">MGSCFSTSSVPLLTAKVITLNGSLLEYSVSVTVSQVLKSETTQSCFLCNSDRLYYNEFIQALNPSEELQMGQIYFILSTTRLQYRLTAQDMAALAVKASSAIAKSSKKGSRRRTKTRISPVVMEVNQRVNEERFDGVKRFDQKLGVSGISRSGSVRKLQRSASKRAKMAIRSFRLRLSTIHEGTVAY</sequence>
<gene>
    <name evidence="1" type="ORF">IFM89_031813</name>
</gene>
<dbReference type="EMBL" id="JADFTS010000006">
    <property type="protein sequence ID" value="KAF9602867.1"/>
    <property type="molecule type" value="Genomic_DNA"/>
</dbReference>
<dbReference type="Proteomes" id="UP000631114">
    <property type="component" value="Unassembled WGS sequence"/>
</dbReference>
<reference evidence="1 2" key="1">
    <citation type="submission" date="2020-10" db="EMBL/GenBank/DDBJ databases">
        <title>The Coptis chinensis genome and diversification of protoberbering-type alkaloids.</title>
        <authorList>
            <person name="Wang B."/>
            <person name="Shu S."/>
            <person name="Song C."/>
            <person name="Liu Y."/>
        </authorList>
    </citation>
    <scope>NUCLEOTIDE SEQUENCE [LARGE SCALE GENOMIC DNA]</scope>
    <source>
        <strain evidence="1">HL-2020</strain>
        <tissue evidence="1">Leaf</tissue>
    </source>
</reference>
<accession>A0A835HR14</accession>
<evidence type="ECO:0000313" key="1">
    <source>
        <dbReference type="EMBL" id="KAF9602867.1"/>
    </source>
</evidence>